<organism evidence="2 3">
    <name type="scientific">Pomacea canaliculata</name>
    <name type="common">Golden apple snail</name>
    <dbReference type="NCBI Taxonomy" id="400727"/>
    <lineage>
        <taxon>Eukaryota</taxon>
        <taxon>Metazoa</taxon>
        <taxon>Spiralia</taxon>
        <taxon>Lophotrochozoa</taxon>
        <taxon>Mollusca</taxon>
        <taxon>Gastropoda</taxon>
        <taxon>Caenogastropoda</taxon>
        <taxon>Architaenioglossa</taxon>
        <taxon>Ampullarioidea</taxon>
        <taxon>Ampullariidae</taxon>
        <taxon>Pomacea</taxon>
    </lineage>
</organism>
<comment type="caution">
    <text evidence="2">The sequence shown here is derived from an EMBL/GenBank/DDBJ whole genome shotgun (WGS) entry which is preliminary data.</text>
</comment>
<feature type="region of interest" description="Disordered" evidence="1">
    <location>
        <begin position="37"/>
        <end position="63"/>
    </location>
</feature>
<feature type="compositionally biased region" description="Basic and acidic residues" evidence="1">
    <location>
        <begin position="42"/>
        <end position="54"/>
    </location>
</feature>
<dbReference type="EMBL" id="PZQS01000006">
    <property type="protein sequence ID" value="PVD29344.1"/>
    <property type="molecule type" value="Genomic_DNA"/>
</dbReference>
<dbReference type="Proteomes" id="UP000245119">
    <property type="component" value="Linkage Group LG6"/>
</dbReference>
<reference evidence="2 3" key="1">
    <citation type="submission" date="2018-04" db="EMBL/GenBank/DDBJ databases">
        <title>The genome of golden apple snail Pomacea canaliculata provides insight into stress tolerance and invasive adaptation.</title>
        <authorList>
            <person name="Liu C."/>
            <person name="Liu B."/>
            <person name="Ren Y."/>
            <person name="Zhang Y."/>
            <person name="Wang H."/>
            <person name="Li S."/>
            <person name="Jiang F."/>
            <person name="Yin L."/>
            <person name="Zhang G."/>
            <person name="Qian W."/>
            <person name="Fan W."/>
        </authorList>
    </citation>
    <scope>NUCLEOTIDE SEQUENCE [LARGE SCALE GENOMIC DNA]</scope>
    <source>
        <strain evidence="2">SZHN2017</strain>
        <tissue evidence="2">Muscle</tissue>
    </source>
</reference>
<name>A0A2T7P7D7_POMCA</name>
<evidence type="ECO:0000256" key="1">
    <source>
        <dbReference type="SAM" id="MobiDB-lite"/>
    </source>
</evidence>
<gene>
    <name evidence="2" type="ORF">C0Q70_11942</name>
</gene>
<sequence length="121" mass="13119">MQGEEQSRDFLVSQSEDGVDLCCFCHVYAVVLATPRSQGDGCRPEGLQDHKVRGPGEPGVNTVNTAHYDVDETQVAKSETTTGILPQVELLLTCADNQTRNYCLSLSGPPKQGRGRPSARQ</sequence>
<proteinExistence type="predicted"/>
<evidence type="ECO:0000313" key="3">
    <source>
        <dbReference type="Proteomes" id="UP000245119"/>
    </source>
</evidence>
<accession>A0A2T7P7D7</accession>
<protein>
    <submittedName>
        <fullName evidence="2">Uncharacterized protein</fullName>
    </submittedName>
</protein>
<dbReference type="AlphaFoldDB" id="A0A2T7P7D7"/>
<evidence type="ECO:0000313" key="2">
    <source>
        <dbReference type="EMBL" id="PVD29344.1"/>
    </source>
</evidence>
<keyword evidence="3" id="KW-1185">Reference proteome</keyword>